<proteinExistence type="predicted"/>
<dbReference type="AlphaFoldDB" id="A0A552VAA0"/>
<dbReference type="InterPro" id="IPR027417">
    <property type="entry name" value="P-loop_NTPase"/>
</dbReference>
<dbReference type="SUPFAM" id="SSF52540">
    <property type="entry name" value="P-loop containing nucleoside triphosphate hydrolases"/>
    <property type="match status" value="2"/>
</dbReference>
<dbReference type="SMART" id="SM00382">
    <property type="entry name" value="AAA"/>
    <property type="match status" value="2"/>
</dbReference>
<dbReference type="PROSITE" id="PS50893">
    <property type="entry name" value="ABC_TRANSPORTER_2"/>
    <property type="match status" value="2"/>
</dbReference>
<dbReference type="InterPro" id="IPR003439">
    <property type="entry name" value="ABC_transporter-like_ATP-bd"/>
</dbReference>
<keyword evidence="2 4" id="KW-0067">ATP-binding</keyword>
<comment type="caution">
    <text evidence="4">The sequence shown here is derived from an EMBL/GenBank/DDBJ whole genome shotgun (WGS) entry which is preliminary data.</text>
</comment>
<dbReference type="RefSeq" id="WP_143371633.1">
    <property type="nucleotide sequence ID" value="NZ_VJVZ01000001.1"/>
</dbReference>
<accession>A0A552VAA0</accession>
<gene>
    <name evidence="4" type="ORF">FMM05_01850</name>
</gene>
<name>A0A552VAA0_9FLAO</name>
<dbReference type="InterPro" id="IPR003593">
    <property type="entry name" value="AAA+_ATPase"/>
</dbReference>
<evidence type="ECO:0000313" key="5">
    <source>
        <dbReference type="Proteomes" id="UP000320643"/>
    </source>
</evidence>
<organism evidence="4 5">
    <name type="scientific">Flavobacterium zepuense</name>
    <dbReference type="NCBI Taxonomy" id="2593302"/>
    <lineage>
        <taxon>Bacteria</taxon>
        <taxon>Pseudomonadati</taxon>
        <taxon>Bacteroidota</taxon>
        <taxon>Flavobacteriia</taxon>
        <taxon>Flavobacteriales</taxon>
        <taxon>Flavobacteriaceae</taxon>
        <taxon>Flavobacterium</taxon>
    </lineage>
</organism>
<dbReference type="OrthoDB" id="9789994at2"/>
<dbReference type="GO" id="GO:0005524">
    <property type="term" value="F:ATP binding"/>
    <property type="evidence" value="ECO:0007669"/>
    <property type="project" value="UniProtKB-KW"/>
</dbReference>
<dbReference type="PANTHER" id="PTHR43514">
    <property type="entry name" value="ABC TRANSPORTER I FAMILY MEMBER 10"/>
    <property type="match status" value="1"/>
</dbReference>
<evidence type="ECO:0000256" key="1">
    <source>
        <dbReference type="ARBA" id="ARBA00022741"/>
    </source>
</evidence>
<protein>
    <submittedName>
        <fullName evidence="4">ATP-binding cassette domain-containing protein</fullName>
    </submittedName>
</protein>
<evidence type="ECO:0000313" key="4">
    <source>
        <dbReference type="EMBL" id="TRW27407.1"/>
    </source>
</evidence>
<dbReference type="Gene3D" id="3.40.50.300">
    <property type="entry name" value="P-loop containing nucleotide triphosphate hydrolases"/>
    <property type="match status" value="2"/>
</dbReference>
<feature type="domain" description="ABC transporter" evidence="3">
    <location>
        <begin position="275"/>
        <end position="494"/>
    </location>
</feature>
<keyword evidence="1" id="KW-0547">Nucleotide-binding</keyword>
<feature type="domain" description="ABC transporter" evidence="3">
    <location>
        <begin position="6"/>
        <end position="254"/>
    </location>
</feature>
<evidence type="ECO:0000259" key="3">
    <source>
        <dbReference type="PROSITE" id="PS50893"/>
    </source>
</evidence>
<sequence>MKEILLQFSNVTIKNNATVVFSNLNFTLKKGEYWAIVGKSGSGKTTLLEALAGKKHISGVTVAYTYFDSIIQGSAEHNSRNNLIALVSSTQQFKNRSNTTDLYYQQRFNSSDSEDAQTVREYLLSDTTASHGYWTIEKIIARLNLSTLADKEIIKLSNGETRRLMLAKALVKNPVLLLLDAPLVGLDTTNRADFNLLLKEITASGITVVITVSTNKIPNTITHIAVLDDCKIVSQQPIEKFRTNDISVSGGMDINVEFLKQLLSKNPMPQYNTIIKMQDVAIKYGDKTILDTINWEVKQGERWALSGHNGAGKSTLLSLVNGDNPQAYANNIVLFDKQRGSGESIWDIKKKIGFVSPELFQYFPARSGCLEVIESGLYDTIGLFRTPSPKNRKLILQWMQLLGIEEYSNKLFSNASASIQRLCLLARALIKNPPLLIFDEPCQGMDAEQRDHFKFLTDTICKNSNVTLIYVSHYPEDIPQSVTHFLKLENGRMVN</sequence>
<dbReference type="InterPro" id="IPR050334">
    <property type="entry name" value="Molybdenum_import_ModC"/>
</dbReference>
<evidence type="ECO:0000256" key="2">
    <source>
        <dbReference type="ARBA" id="ARBA00022840"/>
    </source>
</evidence>
<reference evidence="4 5" key="1">
    <citation type="submission" date="2019-07" db="EMBL/GenBank/DDBJ databases">
        <title>Flavobacterium sp. nov., isolated from glacier ice.</title>
        <authorList>
            <person name="Liu Q."/>
            <person name="Xin Y.-H."/>
        </authorList>
    </citation>
    <scope>NUCLEOTIDE SEQUENCE [LARGE SCALE GENOMIC DNA]</scope>
    <source>
        <strain evidence="4 5">ZT4R6</strain>
    </source>
</reference>
<dbReference type="Proteomes" id="UP000320643">
    <property type="component" value="Unassembled WGS sequence"/>
</dbReference>
<dbReference type="PANTHER" id="PTHR43514:SF4">
    <property type="entry name" value="ABC TRANSPORTER I FAMILY MEMBER 10"/>
    <property type="match status" value="1"/>
</dbReference>
<dbReference type="Pfam" id="PF00005">
    <property type="entry name" value="ABC_tran"/>
    <property type="match status" value="2"/>
</dbReference>
<keyword evidence="5" id="KW-1185">Reference proteome</keyword>
<dbReference type="GO" id="GO:0016887">
    <property type="term" value="F:ATP hydrolysis activity"/>
    <property type="evidence" value="ECO:0007669"/>
    <property type="project" value="InterPro"/>
</dbReference>
<dbReference type="EMBL" id="VJVZ01000001">
    <property type="protein sequence ID" value="TRW27407.1"/>
    <property type="molecule type" value="Genomic_DNA"/>
</dbReference>